<dbReference type="EMBL" id="FXTP01000023">
    <property type="protein sequence ID" value="SMO97165.1"/>
    <property type="molecule type" value="Genomic_DNA"/>
</dbReference>
<protein>
    <submittedName>
        <fullName evidence="1">Uncharacterized protein</fullName>
    </submittedName>
</protein>
<sequence length="72" mass="8517">MLIDPKKVDKLPVDQRLIPEKQLDFGPALRNDIRAYVINRTQSENKQVQSFLRSYPKIHQAAFKGYRYLPMK</sequence>
<dbReference type="Proteomes" id="UP000317557">
    <property type="component" value="Unassembled WGS sequence"/>
</dbReference>
<accession>A0A521FLW0</accession>
<organism evidence="1 2">
    <name type="scientific">Gracilimonas mengyeensis</name>
    <dbReference type="NCBI Taxonomy" id="1302730"/>
    <lineage>
        <taxon>Bacteria</taxon>
        <taxon>Pseudomonadati</taxon>
        <taxon>Balneolota</taxon>
        <taxon>Balneolia</taxon>
        <taxon>Balneolales</taxon>
        <taxon>Balneolaceae</taxon>
        <taxon>Gracilimonas</taxon>
    </lineage>
</organism>
<evidence type="ECO:0000313" key="1">
    <source>
        <dbReference type="EMBL" id="SMO97165.1"/>
    </source>
</evidence>
<name>A0A521FLW0_9BACT</name>
<reference evidence="1 2" key="1">
    <citation type="submission" date="2017-05" db="EMBL/GenBank/DDBJ databases">
        <authorList>
            <person name="Varghese N."/>
            <person name="Submissions S."/>
        </authorList>
    </citation>
    <scope>NUCLEOTIDE SEQUENCE [LARGE SCALE GENOMIC DNA]</scope>
    <source>
        <strain evidence="1 2">DSM 21985</strain>
    </source>
</reference>
<proteinExistence type="predicted"/>
<evidence type="ECO:0000313" key="2">
    <source>
        <dbReference type="Proteomes" id="UP000317557"/>
    </source>
</evidence>
<dbReference type="AlphaFoldDB" id="A0A521FLW0"/>
<gene>
    <name evidence="1" type="ORF">SAMN06265219_12318</name>
</gene>
<keyword evidence="2" id="KW-1185">Reference proteome</keyword>